<name>A0A4U2ZEB1_9BACI</name>
<proteinExistence type="predicted"/>
<keyword evidence="3" id="KW-1185">Reference proteome</keyword>
<accession>A0A4U2ZEB1</accession>
<keyword evidence="1" id="KW-0812">Transmembrane</keyword>
<organism evidence="2 3">
    <name type="scientific">Lysinibacillus mangiferihumi</name>
    <dbReference type="NCBI Taxonomy" id="1130819"/>
    <lineage>
        <taxon>Bacteria</taxon>
        <taxon>Bacillati</taxon>
        <taxon>Bacillota</taxon>
        <taxon>Bacilli</taxon>
        <taxon>Bacillales</taxon>
        <taxon>Bacillaceae</taxon>
        <taxon>Lysinibacillus</taxon>
    </lineage>
</organism>
<dbReference type="EMBL" id="SZPU01000001">
    <property type="protein sequence ID" value="TKI72724.1"/>
    <property type="molecule type" value="Genomic_DNA"/>
</dbReference>
<sequence length="108" mass="12183">MVQILTTLSAVLIIFFIIAFILTFKRSWSLNFVIWGMYLAIFFTPIFTVAGSIIYMDITDDGFAGIGFISLFVPLEIIAILMFIVGCIGLIRSKTKKQNENLSIDQTF</sequence>
<keyword evidence="1" id="KW-1133">Transmembrane helix</keyword>
<dbReference type="RefSeq" id="WP_107897143.1">
    <property type="nucleotide sequence ID" value="NZ_PYWM01000032.1"/>
</dbReference>
<evidence type="ECO:0000256" key="1">
    <source>
        <dbReference type="SAM" id="Phobius"/>
    </source>
</evidence>
<reference evidence="2 3" key="1">
    <citation type="submission" date="2019-04" db="EMBL/GenBank/DDBJ databases">
        <title>Lysinibacillus genome sequencing.</title>
        <authorList>
            <person name="Dunlap C."/>
        </authorList>
    </citation>
    <scope>NUCLEOTIDE SEQUENCE [LARGE SCALE GENOMIC DNA]</scope>
    <source>
        <strain evidence="2 3">CCTCC AB 2010389</strain>
    </source>
</reference>
<feature type="transmembrane region" description="Helical" evidence="1">
    <location>
        <begin position="62"/>
        <end position="91"/>
    </location>
</feature>
<evidence type="ECO:0000313" key="3">
    <source>
        <dbReference type="Proteomes" id="UP000308744"/>
    </source>
</evidence>
<keyword evidence="1" id="KW-0472">Membrane</keyword>
<gene>
    <name evidence="2" type="ORF">FC756_00045</name>
</gene>
<dbReference type="Proteomes" id="UP000308744">
    <property type="component" value="Unassembled WGS sequence"/>
</dbReference>
<protein>
    <submittedName>
        <fullName evidence="2">Uncharacterized protein</fullName>
    </submittedName>
</protein>
<dbReference type="AlphaFoldDB" id="A0A4U2ZEB1"/>
<evidence type="ECO:0000313" key="2">
    <source>
        <dbReference type="EMBL" id="TKI72724.1"/>
    </source>
</evidence>
<feature type="transmembrane region" description="Helical" evidence="1">
    <location>
        <begin position="36"/>
        <end position="56"/>
    </location>
</feature>
<comment type="caution">
    <text evidence="2">The sequence shown here is derived from an EMBL/GenBank/DDBJ whole genome shotgun (WGS) entry which is preliminary data.</text>
</comment>
<feature type="transmembrane region" description="Helical" evidence="1">
    <location>
        <begin position="6"/>
        <end position="24"/>
    </location>
</feature>